<evidence type="ECO:0000313" key="5">
    <source>
        <dbReference type="Ensembl" id="ENSACAP00000040102.1"/>
    </source>
</evidence>
<evidence type="ECO:0000313" key="6">
    <source>
        <dbReference type="Proteomes" id="UP000001646"/>
    </source>
</evidence>
<reference evidence="5 6" key="1">
    <citation type="submission" date="2009-12" db="EMBL/GenBank/DDBJ databases">
        <title>The Genome Sequence of Anolis carolinensis (Green Anole Lizard).</title>
        <authorList>
            <consortium name="The Genome Sequencing Platform"/>
            <person name="Di Palma F."/>
            <person name="Alfoldi J."/>
            <person name="Heiman D."/>
            <person name="Young S."/>
            <person name="Grabherr M."/>
            <person name="Johnson J."/>
            <person name="Lander E.S."/>
            <person name="Lindblad-Toh K."/>
        </authorList>
    </citation>
    <scope>NUCLEOTIDE SEQUENCE [LARGE SCALE GENOMIC DNA]</scope>
    <source>
        <strain evidence="5 6">JBL SC #1</strain>
    </source>
</reference>
<evidence type="ECO:0000256" key="4">
    <source>
        <dbReference type="ARBA" id="ARBA00023136"/>
    </source>
</evidence>
<reference evidence="5" key="2">
    <citation type="submission" date="2025-08" db="UniProtKB">
        <authorList>
            <consortium name="Ensembl"/>
        </authorList>
    </citation>
    <scope>IDENTIFICATION</scope>
</reference>
<evidence type="ECO:0000256" key="1">
    <source>
        <dbReference type="ARBA" id="ARBA00004308"/>
    </source>
</evidence>
<dbReference type="Bgee" id="ENSACAG00000001863">
    <property type="expression patterns" value="Expressed in forelimb bud and 13 other cell types or tissues"/>
</dbReference>
<accession>A0A803TY12</accession>
<keyword evidence="6" id="KW-1185">Reference proteome</keyword>
<dbReference type="Ensembl" id="ENSACAT00000050166.1">
    <property type="protein sequence ID" value="ENSACAP00000040102.1"/>
    <property type="gene ID" value="ENSACAG00000001863.4"/>
</dbReference>
<evidence type="ECO:0000256" key="3">
    <source>
        <dbReference type="ARBA" id="ARBA00022737"/>
    </source>
</evidence>
<dbReference type="AlphaFoldDB" id="A0A803TY12"/>
<dbReference type="PANTHER" id="PTHR14514">
    <property type="entry name" value="PKA ANCHORING PROTEIN"/>
    <property type="match status" value="1"/>
</dbReference>
<protein>
    <recommendedName>
        <fullName evidence="7">Centrosomal protein 68</fullName>
    </recommendedName>
</protein>
<dbReference type="GeneTree" id="ENSGT00810000125473"/>
<gene>
    <name evidence="5" type="primary">cep68</name>
</gene>
<dbReference type="InParanoid" id="A0A803TY12"/>
<evidence type="ECO:0008006" key="7">
    <source>
        <dbReference type="Google" id="ProtNLM"/>
    </source>
</evidence>
<comment type="subcellular location">
    <subcellularLocation>
        <location evidence="1">Endomembrane system</location>
    </subcellularLocation>
</comment>
<name>A0A803TY12_ANOCA</name>
<dbReference type="Gene3D" id="1.20.58.60">
    <property type="match status" value="1"/>
</dbReference>
<keyword evidence="2" id="KW-0597">Phosphoprotein</keyword>
<keyword evidence="4" id="KW-0472">Membrane</keyword>
<proteinExistence type="predicted"/>
<dbReference type="Proteomes" id="UP000001646">
    <property type="component" value="Chromosome 1"/>
</dbReference>
<reference evidence="5" key="3">
    <citation type="submission" date="2025-09" db="UniProtKB">
        <authorList>
            <consortium name="Ensembl"/>
        </authorList>
    </citation>
    <scope>IDENTIFICATION</scope>
</reference>
<keyword evidence="3" id="KW-0677">Repeat</keyword>
<evidence type="ECO:0000256" key="2">
    <source>
        <dbReference type="ARBA" id="ARBA00022553"/>
    </source>
</evidence>
<sequence length="628" mass="70083">MMTTVKHSESSLLDSPGILPPKSVTSTCYNSATRAFHSFNRKQMWFTTNSSTPKHWLGKKNPNSNDVTPALSRTNISLQPTEVSDFGWEKIVRSKRFSAPGVLLLPEIPTSSNLHPLSDHEGSPRLSTCKQSPMVTCSLMGQVRKMSSFQADYWACAIPDSLPPSPDRQSPHWNPNKEYEELLDYTYPLRPKYKLAQNIQDSTVHDSGVDLDSFSISPESTLKSVSMQDQKPRTPSTQRFLTPFLKKLEGSDLVSQCNLSPIGKVSSEDGGLSSERKGISHEKVHSFSPTCYEHAPSSLANRDKNGWNARGHDNLNRMDIAHSSFIRSTRVLPLRKEYSGDDEYLSLPPRLKELETLALQLTDLSLTVRKPEYDCAHDGFPCISVNGKQLLSEVQADGGSNENQWELYCDSPGSFHKHGEEDFLSHQGWKDSENVLRKAASSDLVEIGSLEFQISESNQGKEERNGSSLADHIKMFCGQLEELICWLHKVADVTDNWIPPKPDVKSVKAALQNYLEFKKDLAEHQTLTEGVLQDGERLLQCMASSSAENYCEWGQPLREAYCHLSNLQVAASYSCSEVLQDTLHLIGKQTEELETHAERLYESVLSVVDTLGAGLMENCDTQPVGAQS</sequence>
<organism evidence="5 6">
    <name type="scientific">Anolis carolinensis</name>
    <name type="common">Green anole</name>
    <name type="synonym">American chameleon</name>
    <dbReference type="NCBI Taxonomy" id="28377"/>
    <lineage>
        <taxon>Eukaryota</taxon>
        <taxon>Metazoa</taxon>
        <taxon>Chordata</taxon>
        <taxon>Craniata</taxon>
        <taxon>Vertebrata</taxon>
        <taxon>Euteleostomi</taxon>
        <taxon>Lepidosauria</taxon>
        <taxon>Squamata</taxon>
        <taxon>Bifurcata</taxon>
        <taxon>Unidentata</taxon>
        <taxon>Episquamata</taxon>
        <taxon>Toxicofera</taxon>
        <taxon>Iguania</taxon>
        <taxon>Dactyloidae</taxon>
        <taxon>Anolis</taxon>
    </lineage>
</organism>
<dbReference type="SUPFAM" id="SSF46966">
    <property type="entry name" value="Spectrin repeat"/>
    <property type="match status" value="1"/>
</dbReference>
<dbReference type="PANTHER" id="PTHR14514:SF2">
    <property type="entry name" value="A-KINASE ANCHOR PROTEIN 6"/>
    <property type="match status" value="1"/>
</dbReference>